<keyword evidence="1" id="KW-1133">Transmembrane helix</keyword>
<protein>
    <submittedName>
        <fullName evidence="2">QueT transporter family protein</fullName>
    </submittedName>
</protein>
<dbReference type="Proteomes" id="UP000777303">
    <property type="component" value="Unassembled WGS sequence"/>
</dbReference>
<comment type="caution">
    <text evidence="2">The sequence shown here is derived from an EMBL/GenBank/DDBJ whole genome shotgun (WGS) entry which is preliminary data.</text>
</comment>
<dbReference type="Pfam" id="PF06177">
    <property type="entry name" value="QueT"/>
    <property type="match status" value="1"/>
</dbReference>
<feature type="transmembrane region" description="Helical" evidence="1">
    <location>
        <begin position="54"/>
        <end position="70"/>
    </location>
</feature>
<feature type="transmembrane region" description="Helical" evidence="1">
    <location>
        <begin position="131"/>
        <end position="155"/>
    </location>
</feature>
<organism evidence="2 3">
    <name type="scientific">Candidatus Paralactobacillus gallistercoris</name>
    <dbReference type="NCBI Taxonomy" id="2838724"/>
    <lineage>
        <taxon>Bacteria</taxon>
        <taxon>Bacillati</taxon>
        <taxon>Bacillota</taxon>
        <taxon>Bacilli</taxon>
        <taxon>Lactobacillales</taxon>
        <taxon>Lactobacillaceae</taxon>
        <taxon>Lactobacillus</taxon>
    </lineage>
</organism>
<dbReference type="PIRSF" id="PIRSF031501">
    <property type="entry name" value="QueT"/>
    <property type="match status" value="1"/>
</dbReference>
<keyword evidence="1" id="KW-0812">Transmembrane</keyword>
<feature type="transmembrane region" description="Helical" evidence="1">
    <location>
        <begin position="76"/>
        <end position="93"/>
    </location>
</feature>
<dbReference type="InterPro" id="IPR010387">
    <property type="entry name" value="QueT"/>
</dbReference>
<name>A0A948TI87_9LACO</name>
<keyword evidence="1" id="KW-0472">Membrane</keyword>
<evidence type="ECO:0000313" key="2">
    <source>
        <dbReference type="EMBL" id="MBU3851090.1"/>
    </source>
</evidence>
<dbReference type="EMBL" id="JAHLFS010000001">
    <property type="protein sequence ID" value="MBU3851090.1"/>
    <property type="molecule type" value="Genomic_DNA"/>
</dbReference>
<dbReference type="AlphaFoldDB" id="A0A948TI87"/>
<sequence length="163" mass="18380">MTKEHDRLVSLAKTAVVAALYAALTCLVAPFSYGNIQMRISEGLDHLVVFNKRYVWALVIGCFIANLWSPMGIIDIIFGTLETFLATGITYLLAKRVKPLWLKLTISTLVDTAMMWIIALELHLYNHLPFWPTYATTALGEFISLVIGAVIIYIVSRYIDLRK</sequence>
<evidence type="ECO:0000256" key="1">
    <source>
        <dbReference type="SAM" id="Phobius"/>
    </source>
</evidence>
<feature type="transmembrane region" description="Helical" evidence="1">
    <location>
        <begin position="12"/>
        <end position="33"/>
    </location>
</feature>
<dbReference type="PANTHER" id="PTHR40044">
    <property type="entry name" value="INTEGRAL MEMBRANE PROTEIN-RELATED"/>
    <property type="match status" value="1"/>
</dbReference>
<feature type="transmembrane region" description="Helical" evidence="1">
    <location>
        <begin position="100"/>
        <end position="119"/>
    </location>
</feature>
<reference evidence="2" key="1">
    <citation type="journal article" date="2021" name="PeerJ">
        <title>Extensive microbial diversity within the chicken gut microbiome revealed by metagenomics and culture.</title>
        <authorList>
            <person name="Gilroy R."/>
            <person name="Ravi A."/>
            <person name="Getino M."/>
            <person name="Pursley I."/>
            <person name="Horton D.L."/>
            <person name="Alikhan N.F."/>
            <person name="Baker D."/>
            <person name="Gharbi K."/>
            <person name="Hall N."/>
            <person name="Watson M."/>
            <person name="Adriaenssens E.M."/>
            <person name="Foster-Nyarko E."/>
            <person name="Jarju S."/>
            <person name="Secka A."/>
            <person name="Antonio M."/>
            <person name="Oren A."/>
            <person name="Chaudhuri R.R."/>
            <person name="La Ragione R."/>
            <person name="Hildebrand F."/>
            <person name="Pallen M.J."/>
        </authorList>
    </citation>
    <scope>NUCLEOTIDE SEQUENCE</scope>
    <source>
        <strain evidence="2">F6-6636</strain>
    </source>
</reference>
<evidence type="ECO:0000313" key="3">
    <source>
        <dbReference type="Proteomes" id="UP000777303"/>
    </source>
</evidence>
<accession>A0A948TI87</accession>
<dbReference type="PANTHER" id="PTHR40044:SF1">
    <property type="entry name" value="INTEGRAL MEMBRANE PROTEIN"/>
    <property type="match status" value="1"/>
</dbReference>
<reference evidence="2" key="2">
    <citation type="submission" date="2021-04" db="EMBL/GenBank/DDBJ databases">
        <authorList>
            <person name="Gilroy R."/>
        </authorList>
    </citation>
    <scope>NUCLEOTIDE SEQUENCE</scope>
    <source>
        <strain evidence="2">F6-6636</strain>
    </source>
</reference>
<gene>
    <name evidence="2" type="ORF">H9901_00035</name>
</gene>
<proteinExistence type="predicted"/>